<feature type="transmembrane region" description="Helical" evidence="11">
    <location>
        <begin position="291"/>
        <end position="315"/>
    </location>
</feature>
<dbReference type="PRINTS" id="PR01434">
    <property type="entry name" value="NADHDHGNASE5"/>
</dbReference>
<keyword evidence="3" id="KW-0050">Antiport</keyword>
<dbReference type="InterPro" id="IPR001516">
    <property type="entry name" value="Proton_antipo_N"/>
</dbReference>
<evidence type="ECO:0000259" key="13">
    <source>
        <dbReference type="Pfam" id="PF00662"/>
    </source>
</evidence>
<feature type="transmembrane region" description="Helical" evidence="11">
    <location>
        <begin position="734"/>
        <end position="752"/>
    </location>
</feature>
<feature type="transmembrane region" description="Helical" evidence="11">
    <location>
        <begin position="261"/>
        <end position="282"/>
    </location>
</feature>
<feature type="transmembrane region" description="Helical" evidence="11">
    <location>
        <begin position="126"/>
        <end position="144"/>
    </location>
</feature>
<feature type="domain" description="NADH:quinone oxidoreductase/Mrp antiporter transmembrane" evidence="12">
    <location>
        <begin position="120"/>
        <end position="401"/>
    </location>
</feature>
<feature type="domain" description="MrpA C-terminal/MbhE" evidence="16">
    <location>
        <begin position="673"/>
        <end position="758"/>
    </location>
</feature>
<feature type="transmembrane region" description="Helical" evidence="11">
    <location>
        <begin position="156"/>
        <end position="175"/>
    </location>
</feature>
<evidence type="ECO:0000313" key="18">
    <source>
        <dbReference type="Proteomes" id="UP000232453"/>
    </source>
</evidence>
<dbReference type="GO" id="GO:0005886">
    <property type="term" value="C:plasma membrane"/>
    <property type="evidence" value="ECO:0007669"/>
    <property type="project" value="UniProtKB-SubCell"/>
</dbReference>
<evidence type="ECO:0000256" key="11">
    <source>
        <dbReference type="SAM" id="Phobius"/>
    </source>
</evidence>
<dbReference type="Proteomes" id="UP000232453">
    <property type="component" value="Unassembled WGS sequence"/>
</dbReference>
<dbReference type="InterPro" id="IPR046806">
    <property type="entry name" value="MrpA_C/MbhE"/>
</dbReference>
<evidence type="ECO:0000256" key="8">
    <source>
        <dbReference type="ARBA" id="ARBA00023136"/>
    </source>
</evidence>
<dbReference type="InterPro" id="IPR001750">
    <property type="entry name" value="ND/Mrp_TM"/>
</dbReference>
<feature type="domain" description="MrpA C-terminal/MbhD" evidence="15">
    <location>
        <begin position="596"/>
        <end position="659"/>
    </location>
</feature>
<feature type="domain" description="NADH-Ubiquinone oxidoreductase (complex I) chain 5 N-terminal" evidence="13">
    <location>
        <begin position="58"/>
        <end position="99"/>
    </location>
</feature>
<feature type="transmembrane region" description="Helical" evidence="11">
    <location>
        <begin position="881"/>
        <end position="903"/>
    </location>
</feature>
<organism evidence="17 18">
    <name type="scientific">Pseudonocardia alni</name>
    <name type="common">Amycolata alni</name>
    <dbReference type="NCBI Taxonomy" id="33907"/>
    <lineage>
        <taxon>Bacteria</taxon>
        <taxon>Bacillati</taxon>
        <taxon>Actinomycetota</taxon>
        <taxon>Actinomycetes</taxon>
        <taxon>Pseudonocardiales</taxon>
        <taxon>Pseudonocardiaceae</taxon>
        <taxon>Pseudonocardia</taxon>
    </lineage>
</organism>
<feature type="region of interest" description="Disordered" evidence="10">
    <location>
        <begin position="909"/>
        <end position="941"/>
    </location>
</feature>
<feature type="transmembrane region" description="Helical" evidence="11">
    <location>
        <begin position="611"/>
        <end position="630"/>
    </location>
</feature>
<feature type="transmembrane region" description="Helical" evidence="11">
    <location>
        <begin position="808"/>
        <end position="829"/>
    </location>
</feature>
<evidence type="ECO:0000256" key="7">
    <source>
        <dbReference type="ARBA" id="ARBA00023065"/>
    </source>
</evidence>
<feature type="transmembrane region" description="Helical" evidence="11">
    <location>
        <begin position="226"/>
        <end position="249"/>
    </location>
</feature>
<dbReference type="AlphaFoldDB" id="A0AA44UNC1"/>
<keyword evidence="6 11" id="KW-1133">Transmembrane helix</keyword>
<dbReference type="EMBL" id="PHUJ01000003">
    <property type="protein sequence ID" value="PKB30371.1"/>
    <property type="molecule type" value="Genomic_DNA"/>
</dbReference>
<reference evidence="17 18" key="1">
    <citation type="submission" date="2017-11" db="EMBL/GenBank/DDBJ databases">
        <title>Sequencing the genomes of 1000 actinobacteria strains.</title>
        <authorList>
            <person name="Klenk H.-P."/>
        </authorList>
    </citation>
    <scope>NUCLEOTIDE SEQUENCE [LARGE SCALE GENOMIC DNA]</scope>
    <source>
        <strain evidence="17 18">DSM 44104</strain>
    </source>
</reference>
<feature type="compositionally biased region" description="Basic and acidic residues" evidence="10">
    <location>
        <begin position="926"/>
        <end position="941"/>
    </location>
</feature>
<evidence type="ECO:0000256" key="9">
    <source>
        <dbReference type="RuleBase" id="RU000320"/>
    </source>
</evidence>
<evidence type="ECO:0000259" key="12">
    <source>
        <dbReference type="Pfam" id="PF00361"/>
    </source>
</evidence>
<evidence type="ECO:0000256" key="5">
    <source>
        <dbReference type="ARBA" id="ARBA00022692"/>
    </source>
</evidence>
<feature type="transmembrane region" description="Helical" evidence="11">
    <location>
        <begin position="636"/>
        <end position="655"/>
    </location>
</feature>
<evidence type="ECO:0000259" key="16">
    <source>
        <dbReference type="Pfam" id="PF20501"/>
    </source>
</evidence>
<evidence type="ECO:0000256" key="1">
    <source>
        <dbReference type="ARBA" id="ARBA00004651"/>
    </source>
</evidence>
<dbReference type="InterPro" id="IPR050616">
    <property type="entry name" value="CPA3_Na-H_Antiporter_A"/>
</dbReference>
<feature type="transmembrane region" description="Helical" evidence="11">
    <location>
        <begin position="675"/>
        <end position="698"/>
    </location>
</feature>
<name>A0AA44UNC1_PSEA5</name>
<keyword evidence="4" id="KW-1003">Cell membrane</keyword>
<feature type="transmembrane region" description="Helical" evidence="11">
    <location>
        <begin position="557"/>
        <end position="582"/>
    </location>
</feature>
<keyword evidence="2" id="KW-0813">Transport</keyword>
<keyword evidence="8 11" id="KW-0472">Membrane</keyword>
<feature type="transmembrane region" description="Helical" evidence="11">
    <location>
        <begin position="71"/>
        <end position="90"/>
    </location>
</feature>
<dbReference type="GO" id="GO:0006811">
    <property type="term" value="P:monoatomic ion transport"/>
    <property type="evidence" value="ECO:0007669"/>
    <property type="project" value="UniProtKB-KW"/>
</dbReference>
<feature type="transmembrane region" description="Helical" evidence="11">
    <location>
        <begin position="359"/>
        <end position="378"/>
    </location>
</feature>
<evidence type="ECO:0000256" key="2">
    <source>
        <dbReference type="ARBA" id="ARBA00022448"/>
    </source>
</evidence>
<dbReference type="RefSeq" id="WP_100878456.1">
    <property type="nucleotide sequence ID" value="NZ_JBICSI010000003.1"/>
</dbReference>
<keyword evidence="7" id="KW-0406">Ion transport</keyword>
<evidence type="ECO:0000256" key="3">
    <source>
        <dbReference type="ARBA" id="ARBA00022449"/>
    </source>
</evidence>
<dbReference type="Pfam" id="PF00361">
    <property type="entry name" value="Proton_antipo_M"/>
    <property type="match status" value="1"/>
</dbReference>
<evidence type="ECO:0000256" key="10">
    <source>
        <dbReference type="SAM" id="MobiDB-lite"/>
    </source>
</evidence>
<feature type="transmembrane region" description="Helical" evidence="11">
    <location>
        <begin position="588"/>
        <end position="606"/>
    </location>
</feature>
<feature type="transmembrane region" description="Helical" evidence="11">
    <location>
        <begin position="102"/>
        <end position="120"/>
    </location>
</feature>
<feature type="transmembrane region" description="Helical" evidence="11">
    <location>
        <begin position="195"/>
        <end position="214"/>
    </location>
</feature>
<feature type="transmembrane region" description="Helical" evidence="11">
    <location>
        <begin position="841"/>
        <end position="861"/>
    </location>
</feature>
<dbReference type="InterPro" id="IPR025383">
    <property type="entry name" value="MrpA_C/MbhD"/>
</dbReference>
<evidence type="ECO:0000259" key="15">
    <source>
        <dbReference type="Pfam" id="PF13244"/>
    </source>
</evidence>
<dbReference type="PANTHER" id="PTHR43373">
    <property type="entry name" value="NA(+)/H(+) ANTIPORTER SUBUNIT"/>
    <property type="match status" value="1"/>
</dbReference>
<dbReference type="Pfam" id="PF04039">
    <property type="entry name" value="MnhB"/>
    <property type="match status" value="1"/>
</dbReference>
<evidence type="ECO:0000313" key="17">
    <source>
        <dbReference type="EMBL" id="PKB30371.1"/>
    </source>
</evidence>
<dbReference type="Pfam" id="PF00662">
    <property type="entry name" value="Proton_antipo_N"/>
    <property type="match status" value="1"/>
</dbReference>
<protein>
    <submittedName>
        <fullName evidence="17">Multisubunit sodium/proton antiporter MrpA subunit /multisubunit sodium/proton antiporter MrpB subunit</fullName>
    </submittedName>
</protein>
<comment type="subcellular location">
    <subcellularLocation>
        <location evidence="1">Cell membrane</location>
        <topology evidence="1">Multi-pass membrane protein</topology>
    </subcellularLocation>
    <subcellularLocation>
        <location evidence="9">Membrane</location>
        <topology evidence="9">Multi-pass membrane protein</topology>
    </subcellularLocation>
</comment>
<proteinExistence type="predicted"/>
<feature type="transmembrane region" description="Helical" evidence="11">
    <location>
        <begin position="779"/>
        <end position="802"/>
    </location>
</feature>
<gene>
    <name evidence="17" type="ORF">ATL51_2031</name>
</gene>
<comment type="caution">
    <text evidence="17">The sequence shown here is derived from an EMBL/GenBank/DDBJ whole genome shotgun (WGS) entry which is preliminary data.</text>
</comment>
<dbReference type="InterPro" id="IPR007182">
    <property type="entry name" value="MnhB"/>
</dbReference>
<evidence type="ECO:0000256" key="4">
    <source>
        <dbReference type="ARBA" id="ARBA00022475"/>
    </source>
</evidence>
<feature type="transmembrane region" description="Helical" evidence="11">
    <location>
        <begin position="489"/>
        <end position="509"/>
    </location>
</feature>
<feature type="domain" description="Na+/H+ antiporter MnhB subunit-related protein" evidence="14">
    <location>
        <begin position="782"/>
        <end position="897"/>
    </location>
</feature>
<accession>A0AA44UNC1</accession>
<dbReference type="PANTHER" id="PTHR43373:SF1">
    <property type="entry name" value="NA(+)_H(+) ANTIPORTER SUBUNIT A"/>
    <property type="match status" value="1"/>
</dbReference>
<evidence type="ECO:0000256" key="6">
    <source>
        <dbReference type="ARBA" id="ARBA00022989"/>
    </source>
</evidence>
<feature type="transmembrane region" description="Helical" evidence="11">
    <location>
        <begin position="398"/>
        <end position="421"/>
    </location>
</feature>
<evidence type="ECO:0000259" key="14">
    <source>
        <dbReference type="Pfam" id="PF04039"/>
    </source>
</evidence>
<keyword evidence="5 9" id="KW-0812">Transmembrane</keyword>
<feature type="transmembrane region" description="Helical" evidence="11">
    <location>
        <begin position="441"/>
        <end position="461"/>
    </location>
</feature>
<dbReference type="Pfam" id="PF20501">
    <property type="entry name" value="MbhE"/>
    <property type="match status" value="1"/>
</dbReference>
<dbReference type="Pfam" id="PF13244">
    <property type="entry name" value="MbhD"/>
    <property type="match status" value="1"/>
</dbReference>
<sequence length="941" mass="95540">MSLFCVLAALWLLVPAVAVLANRVGARGGWLAVVVLTALTAVVAAGGPGTRTEAVPWIPSLEIALRLRVDGLGWLFALLVLGVGAVVLAYSTSYVTEERAGGFFALMTAFAAAMLTLVLADDLVVLFVAWEVTTLCSYLLILRVGSAGRAPAARTLLVTVAGGLALLGAVCAIVVRTGTTQLSAALADPAWTQDPVFAGVVAVLVAVAAMTKAAQFPFHSWLPDAMVAPAPVSAYLHAAAMVKAGIYLLMRFAGAASASPLWPWLLVTVGVVTALLGGVFALQRSDLKEMLAYSTISQLGLLVAVIGVGTTTALLAASAHVVAHALFKSAGFMTVGLVERRAGTRDLRELRGLFRSMPWTATMIALIALSMAGVPVTLGFVSKEYVLDAALSADGGPALLAAVGLGAAAVLTVAYSARMVFPVLFGSPTALGPPGGGRTMAGTVTVTALAGALLGPAVWLLDGALRSSAAAALGVAPAAVPAVSVWHGVTPALVVSAIAIALGTVVAVAHRWVDRALDRALFPVTGVAVVERLRSGVVGLGRATGRPYRGDAPARHLLIPLLLVAAGGGGAVAAQTGGLAAAPDTSRPWDVFLLLLTAGGIVAVLAARTRFAAVVASGVIGFAVALWFYELGAADVALTQLLVEVLTVAVIVLVLRRLPAPFAARSAHRGRARRALRIVLAAGAGGAATLATLALTGWRAPSPAAEWFLAEAEDRTGGTNVVNTILVDFRALDTFGELVVLVLAALVVAVLLDARRPQPVREAEGVSTAGPVRDPAANAVFLATAAKVLVPLLLLVSVLVLLRGHNAPGGGFIGALLGAAALVLAYLAAPSDSSGRVRLPFLLVAGAGAVVAAVVGLLGLADGSFLRPLHADVLGVHLTTALVFDVGVYLAVLGVVVAALNLLGTPGAGPQGVHPHPGRSTPGQHTEPDDQHDPMPEEALR</sequence>
<dbReference type="GO" id="GO:0015297">
    <property type="term" value="F:antiporter activity"/>
    <property type="evidence" value="ECO:0007669"/>
    <property type="project" value="UniProtKB-KW"/>
</dbReference>